<accession>A0ACC0ERS6</accession>
<reference evidence="2" key="2">
    <citation type="journal article" date="2018" name="Mol. Plant Microbe Interact.">
        <title>Genome sequence resources for the wheat stripe rust pathogen (Puccinia striiformis f. sp. tritici) and the barley stripe rust pathogen (Puccinia striiformis f. sp. hordei).</title>
        <authorList>
            <person name="Xia C."/>
            <person name="Wang M."/>
            <person name="Yin C."/>
            <person name="Cornejo O.E."/>
            <person name="Hulbert S.H."/>
            <person name="Chen X."/>
        </authorList>
    </citation>
    <scope>NUCLEOTIDE SEQUENCE [LARGE SCALE GENOMIC DNA]</scope>
    <source>
        <strain evidence="2">93-210</strain>
    </source>
</reference>
<gene>
    <name evidence="1" type="ORF">MJO28_003113</name>
</gene>
<organism evidence="1 2">
    <name type="scientific">Puccinia striiformis f. sp. tritici</name>
    <dbReference type="NCBI Taxonomy" id="168172"/>
    <lineage>
        <taxon>Eukaryota</taxon>
        <taxon>Fungi</taxon>
        <taxon>Dikarya</taxon>
        <taxon>Basidiomycota</taxon>
        <taxon>Pucciniomycotina</taxon>
        <taxon>Pucciniomycetes</taxon>
        <taxon>Pucciniales</taxon>
        <taxon>Pucciniaceae</taxon>
        <taxon>Puccinia</taxon>
    </lineage>
</organism>
<dbReference type="EMBL" id="CM045867">
    <property type="protein sequence ID" value="KAI7959322.1"/>
    <property type="molecule type" value="Genomic_DNA"/>
</dbReference>
<name>A0ACC0ERS6_9BASI</name>
<evidence type="ECO:0000313" key="1">
    <source>
        <dbReference type="EMBL" id="KAI7959322.1"/>
    </source>
</evidence>
<dbReference type="Proteomes" id="UP001060170">
    <property type="component" value="Chromosome 3"/>
</dbReference>
<reference evidence="1 2" key="3">
    <citation type="journal article" date="2022" name="Microbiol. Spectr.">
        <title>Folding features and dynamics of 3D genome architecture in plant fungal pathogens.</title>
        <authorList>
            <person name="Xia C."/>
        </authorList>
    </citation>
    <scope>NUCLEOTIDE SEQUENCE [LARGE SCALE GENOMIC DNA]</scope>
    <source>
        <strain evidence="1 2">93-210</strain>
    </source>
</reference>
<sequence length="130" mass="15018">MAATIIKFKGHQAEYLSVLPLDEQQESDSRNLTYKRNYQCIQAMYSTQRVLVDEKLSLLISELPTRFSWVMDDKSNKYDLEATCDAAQLFLNVLNEKSNKHEAIQLGCCKQQVVQSTLNFVRVIKPKEEI</sequence>
<protein>
    <submittedName>
        <fullName evidence="1">Uncharacterized protein</fullName>
    </submittedName>
</protein>
<comment type="caution">
    <text evidence="1">The sequence shown here is derived from an EMBL/GenBank/DDBJ whole genome shotgun (WGS) entry which is preliminary data.</text>
</comment>
<evidence type="ECO:0000313" key="2">
    <source>
        <dbReference type="Proteomes" id="UP001060170"/>
    </source>
</evidence>
<proteinExistence type="predicted"/>
<reference evidence="2" key="1">
    <citation type="journal article" date="2018" name="BMC Genomics">
        <title>Genomic insights into host adaptation between the wheat stripe rust pathogen (Puccinia striiformis f. sp. tritici) and the barley stripe rust pathogen (Puccinia striiformis f. sp. hordei).</title>
        <authorList>
            <person name="Xia C."/>
            <person name="Wang M."/>
            <person name="Yin C."/>
            <person name="Cornejo O.E."/>
            <person name="Hulbert S.H."/>
            <person name="Chen X."/>
        </authorList>
    </citation>
    <scope>NUCLEOTIDE SEQUENCE [LARGE SCALE GENOMIC DNA]</scope>
    <source>
        <strain evidence="2">93-210</strain>
    </source>
</reference>
<keyword evidence="2" id="KW-1185">Reference proteome</keyword>